<feature type="modified residue" description="4-aspartylphosphate" evidence="2">
    <location>
        <position position="49"/>
    </location>
</feature>
<name>A0AA35QU33_GEOBA</name>
<dbReference type="Pfam" id="PF00072">
    <property type="entry name" value="Response_reg"/>
    <property type="match status" value="1"/>
</dbReference>
<evidence type="ECO:0000256" key="2">
    <source>
        <dbReference type="PROSITE-ProRule" id="PRU00169"/>
    </source>
</evidence>
<organism evidence="4 5">
    <name type="scientific">Geodia barretti</name>
    <name type="common">Barrett's horny sponge</name>
    <dbReference type="NCBI Taxonomy" id="519541"/>
    <lineage>
        <taxon>Eukaryota</taxon>
        <taxon>Metazoa</taxon>
        <taxon>Porifera</taxon>
        <taxon>Demospongiae</taxon>
        <taxon>Heteroscleromorpha</taxon>
        <taxon>Tetractinellida</taxon>
        <taxon>Astrophorina</taxon>
        <taxon>Geodiidae</taxon>
        <taxon>Geodia</taxon>
    </lineage>
</organism>
<dbReference type="PANTHER" id="PTHR43156">
    <property type="entry name" value="STAGE II SPORULATION PROTEIN E-RELATED"/>
    <property type="match status" value="1"/>
</dbReference>
<sequence>MSLTWSHWYCSGCDGRSARGRYQFVFAQNGVEALETLNQDNEIDMVLSDINMPQMDGLALLSHIPEVAPDIHAVIISAYGDMKNIRSAMNLGAFDFVTKPVDFEDLRITIERALTNLEAWRAATASRERLVALENELDVANKMQQSILPTEFPRFPGFQIHGSMTPARVVGGDFFDVIYLNNGRIGLAVADVSDKGVPAALFMMASRTLLKSAAMGLKSPREVLSEVNDLLYDDNDAMMFVTLFYAVYDPTTGEMNYANGGHNAPLVVHVDGTSTVLPGTNGIALGVMPGMNYDETTISIAAGDTVVFYTDGVTEAVNEGDEEFGMERLKQVFTSHPVREADEASQAVFDAVNQFAGNVAQFDDITCLIFRRNETVP</sequence>
<evidence type="ECO:0000313" key="4">
    <source>
        <dbReference type="EMBL" id="CAI7991423.1"/>
    </source>
</evidence>
<feature type="domain" description="Response regulatory" evidence="3">
    <location>
        <begin position="1"/>
        <end position="114"/>
    </location>
</feature>
<dbReference type="GO" id="GO:0000160">
    <property type="term" value="P:phosphorelay signal transduction system"/>
    <property type="evidence" value="ECO:0007669"/>
    <property type="project" value="InterPro"/>
</dbReference>
<dbReference type="AlphaFoldDB" id="A0AA35QU33"/>
<dbReference type="InterPro" id="IPR011006">
    <property type="entry name" value="CheY-like_superfamily"/>
</dbReference>
<dbReference type="SUPFAM" id="SSF81606">
    <property type="entry name" value="PP2C-like"/>
    <property type="match status" value="1"/>
</dbReference>
<keyword evidence="2" id="KW-0597">Phosphoprotein</keyword>
<proteinExistence type="predicted"/>
<protein>
    <submittedName>
        <fullName evidence="4">Protein IcfG</fullName>
    </submittedName>
</protein>
<evidence type="ECO:0000256" key="1">
    <source>
        <dbReference type="ARBA" id="ARBA00022801"/>
    </source>
</evidence>
<keyword evidence="1" id="KW-0378">Hydrolase</keyword>
<evidence type="ECO:0000259" key="3">
    <source>
        <dbReference type="PROSITE" id="PS50110"/>
    </source>
</evidence>
<dbReference type="Gene3D" id="3.40.50.2300">
    <property type="match status" value="1"/>
</dbReference>
<dbReference type="EMBL" id="CASHTH010000113">
    <property type="protein sequence ID" value="CAI7991423.1"/>
    <property type="molecule type" value="Genomic_DNA"/>
</dbReference>
<dbReference type="SMART" id="SM00448">
    <property type="entry name" value="REC"/>
    <property type="match status" value="1"/>
</dbReference>
<dbReference type="SUPFAM" id="SSF52172">
    <property type="entry name" value="CheY-like"/>
    <property type="match status" value="1"/>
</dbReference>
<dbReference type="Gene3D" id="3.60.40.10">
    <property type="entry name" value="PPM-type phosphatase domain"/>
    <property type="match status" value="1"/>
</dbReference>
<dbReference type="PANTHER" id="PTHR43156:SF2">
    <property type="entry name" value="STAGE II SPORULATION PROTEIN E"/>
    <property type="match status" value="1"/>
</dbReference>
<dbReference type="Proteomes" id="UP001174909">
    <property type="component" value="Unassembled WGS sequence"/>
</dbReference>
<dbReference type="InterPro" id="IPR001789">
    <property type="entry name" value="Sig_transdc_resp-reg_receiver"/>
</dbReference>
<evidence type="ECO:0000313" key="5">
    <source>
        <dbReference type="Proteomes" id="UP001174909"/>
    </source>
</evidence>
<dbReference type="InterPro" id="IPR036457">
    <property type="entry name" value="PPM-type-like_dom_sf"/>
</dbReference>
<dbReference type="InterPro" id="IPR052016">
    <property type="entry name" value="Bact_Sigma-Reg"/>
</dbReference>
<keyword evidence="5" id="KW-1185">Reference proteome</keyword>
<dbReference type="PROSITE" id="PS50110">
    <property type="entry name" value="RESPONSE_REGULATORY"/>
    <property type="match status" value="1"/>
</dbReference>
<dbReference type="InterPro" id="IPR001932">
    <property type="entry name" value="PPM-type_phosphatase-like_dom"/>
</dbReference>
<gene>
    <name evidence="4" type="ORF">GBAR_LOCUS728</name>
</gene>
<dbReference type="GO" id="GO:0016791">
    <property type="term" value="F:phosphatase activity"/>
    <property type="evidence" value="ECO:0007669"/>
    <property type="project" value="TreeGrafter"/>
</dbReference>
<accession>A0AA35QU33</accession>
<comment type="caution">
    <text evidence="4">The sequence shown here is derived from an EMBL/GenBank/DDBJ whole genome shotgun (WGS) entry which is preliminary data.</text>
</comment>
<reference evidence="4" key="1">
    <citation type="submission" date="2023-03" db="EMBL/GenBank/DDBJ databases">
        <authorList>
            <person name="Steffen K."/>
            <person name="Cardenas P."/>
        </authorList>
    </citation>
    <scope>NUCLEOTIDE SEQUENCE</scope>
</reference>
<dbReference type="Pfam" id="PF07228">
    <property type="entry name" value="SpoIIE"/>
    <property type="match status" value="1"/>
</dbReference>
<dbReference type="SMART" id="SM00331">
    <property type="entry name" value="PP2C_SIG"/>
    <property type="match status" value="1"/>
</dbReference>
<dbReference type="CDD" id="cd17536">
    <property type="entry name" value="REC_YesN-like"/>
    <property type="match status" value="1"/>
</dbReference>